<organism evidence="1 2">
    <name type="scientific">Hypothenemus hampei</name>
    <name type="common">Coffee berry borer</name>
    <dbReference type="NCBI Taxonomy" id="57062"/>
    <lineage>
        <taxon>Eukaryota</taxon>
        <taxon>Metazoa</taxon>
        <taxon>Ecdysozoa</taxon>
        <taxon>Arthropoda</taxon>
        <taxon>Hexapoda</taxon>
        <taxon>Insecta</taxon>
        <taxon>Pterygota</taxon>
        <taxon>Neoptera</taxon>
        <taxon>Endopterygota</taxon>
        <taxon>Coleoptera</taxon>
        <taxon>Polyphaga</taxon>
        <taxon>Cucujiformia</taxon>
        <taxon>Curculionidae</taxon>
        <taxon>Scolytinae</taxon>
        <taxon>Hypothenemus</taxon>
    </lineage>
</organism>
<reference evidence="1 2" key="1">
    <citation type="submission" date="2024-05" db="EMBL/GenBank/DDBJ databases">
        <title>Genetic variation in Jamaican populations of the coffee berry borer (Hypothenemus hampei).</title>
        <authorList>
            <person name="Errbii M."/>
            <person name="Myrie A."/>
        </authorList>
    </citation>
    <scope>NUCLEOTIDE SEQUENCE [LARGE SCALE GENOMIC DNA]</scope>
    <source>
        <strain evidence="1">JA-Hopewell-2020-01-JO</strain>
        <tissue evidence="1">Whole body</tissue>
    </source>
</reference>
<name>A0ABD1F409_HYPHA</name>
<evidence type="ECO:0000313" key="2">
    <source>
        <dbReference type="Proteomes" id="UP001566132"/>
    </source>
</evidence>
<dbReference type="Proteomes" id="UP001566132">
    <property type="component" value="Unassembled WGS sequence"/>
</dbReference>
<comment type="caution">
    <text evidence="1">The sequence shown here is derived from an EMBL/GenBank/DDBJ whole genome shotgun (WGS) entry which is preliminary data.</text>
</comment>
<proteinExistence type="predicted"/>
<dbReference type="EMBL" id="JBDJPC010000003">
    <property type="protein sequence ID" value="KAL1509971.1"/>
    <property type="molecule type" value="Genomic_DNA"/>
</dbReference>
<protein>
    <submittedName>
        <fullName evidence="1">Uncharacterized protein</fullName>
    </submittedName>
</protein>
<accession>A0ABD1F409</accession>
<keyword evidence="2" id="KW-1185">Reference proteome</keyword>
<evidence type="ECO:0000313" key="1">
    <source>
        <dbReference type="EMBL" id="KAL1509971.1"/>
    </source>
</evidence>
<gene>
    <name evidence="1" type="ORF">ABEB36_004634</name>
</gene>
<sequence length="224" mass="26210">MREVCKSLFALDCKDLLFSDESKFNNFRRLTLVSYNKKPGKLSCKDTKEIEDFGESTLQGRFIELLFVLLLPVDLYKKKDTIRWPISTTSPFTPNRILRAPPPPKNCYSSVPYLVQYIGLCDIFAKDFFSYWKQRKVVLGRSALKQCKKNKRIINRTGLLKKKKHLQFNDVNRKSNICDNFVKLERVQAKCVYARSCVQLSVLNHPRRKRGISLVLICEMENFQ</sequence>
<dbReference type="AlphaFoldDB" id="A0ABD1F409"/>